<dbReference type="PROSITE" id="PS50878">
    <property type="entry name" value="RT_POL"/>
    <property type="match status" value="1"/>
</dbReference>
<evidence type="ECO:0000256" key="1">
    <source>
        <dbReference type="ARBA" id="ARBA00012493"/>
    </source>
</evidence>
<organism evidence="9 10">
    <name type="scientific">Paramuricea clavata</name>
    <name type="common">Red gorgonian</name>
    <name type="synonym">Violescent sea-whip</name>
    <dbReference type="NCBI Taxonomy" id="317549"/>
    <lineage>
        <taxon>Eukaryota</taxon>
        <taxon>Metazoa</taxon>
        <taxon>Cnidaria</taxon>
        <taxon>Anthozoa</taxon>
        <taxon>Octocorallia</taxon>
        <taxon>Malacalcyonacea</taxon>
        <taxon>Plexauridae</taxon>
        <taxon>Paramuricea</taxon>
    </lineage>
</organism>
<dbReference type="OrthoDB" id="5988199at2759"/>
<dbReference type="CDD" id="cd09274">
    <property type="entry name" value="RNase_HI_RT_Ty3"/>
    <property type="match status" value="1"/>
</dbReference>
<feature type="compositionally biased region" description="Basic residues" evidence="8">
    <location>
        <begin position="1332"/>
        <end position="1341"/>
    </location>
</feature>
<feature type="compositionally biased region" description="Polar residues" evidence="8">
    <location>
        <begin position="1300"/>
        <end position="1309"/>
    </location>
</feature>
<dbReference type="Gene3D" id="1.10.340.70">
    <property type="match status" value="1"/>
</dbReference>
<gene>
    <name evidence="9" type="ORF">PACLA_8A017621</name>
</gene>
<feature type="compositionally biased region" description="Polar residues" evidence="8">
    <location>
        <begin position="1318"/>
        <end position="1330"/>
    </location>
</feature>
<dbReference type="CDD" id="cd05481">
    <property type="entry name" value="retropepsin_like_LTR_1"/>
    <property type="match status" value="1"/>
</dbReference>
<feature type="compositionally biased region" description="Basic and acidic residues" evidence="8">
    <location>
        <begin position="206"/>
        <end position="220"/>
    </location>
</feature>
<proteinExistence type="predicted"/>
<dbReference type="Gene3D" id="3.10.10.10">
    <property type="entry name" value="HIV Type 1 Reverse Transcriptase, subunit A, domain 1"/>
    <property type="match status" value="1"/>
</dbReference>
<dbReference type="GO" id="GO:0015074">
    <property type="term" value="P:DNA integration"/>
    <property type="evidence" value="ECO:0007669"/>
    <property type="project" value="InterPro"/>
</dbReference>
<evidence type="ECO:0000256" key="6">
    <source>
        <dbReference type="ARBA" id="ARBA00022801"/>
    </source>
</evidence>
<dbReference type="Gene3D" id="3.10.20.370">
    <property type="match status" value="1"/>
</dbReference>
<dbReference type="Pfam" id="PF17917">
    <property type="entry name" value="RT_RNaseH"/>
    <property type="match status" value="1"/>
</dbReference>
<dbReference type="SUPFAM" id="SSF50630">
    <property type="entry name" value="Acid proteases"/>
    <property type="match status" value="1"/>
</dbReference>
<dbReference type="FunFam" id="3.30.70.270:FF:000026">
    <property type="entry name" value="Transposon Ty3-G Gag-Pol polyprotein"/>
    <property type="match status" value="1"/>
</dbReference>
<evidence type="ECO:0000313" key="9">
    <source>
        <dbReference type="EMBL" id="CAB4005079.1"/>
    </source>
</evidence>
<feature type="compositionally biased region" description="Basic and acidic residues" evidence="8">
    <location>
        <begin position="1285"/>
        <end position="1296"/>
    </location>
</feature>
<dbReference type="PANTHER" id="PTHR37984:SF7">
    <property type="entry name" value="INTEGRASE CATALYTIC DOMAIN-CONTAINING PROTEIN"/>
    <property type="match status" value="1"/>
</dbReference>
<keyword evidence="5" id="KW-0255">Endonuclease</keyword>
<dbReference type="GO" id="GO:0003964">
    <property type="term" value="F:RNA-directed DNA polymerase activity"/>
    <property type="evidence" value="ECO:0007669"/>
    <property type="project" value="UniProtKB-KW"/>
</dbReference>
<dbReference type="InterPro" id="IPR001584">
    <property type="entry name" value="Integrase_cat-core"/>
</dbReference>
<feature type="region of interest" description="Disordered" evidence="8">
    <location>
        <begin position="1272"/>
        <end position="1347"/>
    </location>
</feature>
<evidence type="ECO:0000256" key="5">
    <source>
        <dbReference type="ARBA" id="ARBA00022759"/>
    </source>
</evidence>
<dbReference type="InterPro" id="IPR050951">
    <property type="entry name" value="Retrovirus_Pol_polyprotein"/>
</dbReference>
<dbReference type="PANTHER" id="PTHR37984">
    <property type="entry name" value="PROTEIN CBG26694"/>
    <property type="match status" value="1"/>
</dbReference>
<evidence type="ECO:0000256" key="8">
    <source>
        <dbReference type="SAM" id="MobiDB-lite"/>
    </source>
</evidence>
<dbReference type="FunFam" id="3.10.20.370:FF:000001">
    <property type="entry name" value="Retrovirus-related Pol polyprotein from transposon 17.6-like protein"/>
    <property type="match status" value="1"/>
</dbReference>
<evidence type="ECO:0000256" key="2">
    <source>
        <dbReference type="ARBA" id="ARBA00022679"/>
    </source>
</evidence>
<keyword evidence="6" id="KW-0378">Hydrolase</keyword>
<keyword evidence="10" id="KW-1185">Reference proteome</keyword>
<comment type="caution">
    <text evidence="9">The sequence shown here is derived from an EMBL/GenBank/DDBJ whole genome shotgun (WGS) entry which is preliminary data.</text>
</comment>
<name>A0A7D9EB65_PARCT</name>
<reference evidence="9" key="1">
    <citation type="submission" date="2020-04" db="EMBL/GenBank/DDBJ databases">
        <authorList>
            <person name="Alioto T."/>
            <person name="Alioto T."/>
            <person name="Gomez Garrido J."/>
        </authorList>
    </citation>
    <scope>NUCLEOTIDE SEQUENCE</scope>
    <source>
        <strain evidence="9">A484AB</strain>
    </source>
</reference>
<keyword evidence="7" id="KW-0695">RNA-directed DNA polymerase</keyword>
<dbReference type="GO" id="GO:0004519">
    <property type="term" value="F:endonuclease activity"/>
    <property type="evidence" value="ECO:0007669"/>
    <property type="project" value="UniProtKB-KW"/>
</dbReference>
<dbReference type="Pfam" id="PF00078">
    <property type="entry name" value="RVT_1"/>
    <property type="match status" value="1"/>
</dbReference>
<dbReference type="GO" id="GO:0016787">
    <property type="term" value="F:hydrolase activity"/>
    <property type="evidence" value="ECO:0007669"/>
    <property type="project" value="UniProtKB-KW"/>
</dbReference>
<evidence type="ECO:0000256" key="3">
    <source>
        <dbReference type="ARBA" id="ARBA00022695"/>
    </source>
</evidence>
<dbReference type="Gene3D" id="2.40.70.10">
    <property type="entry name" value="Acid Proteases"/>
    <property type="match status" value="1"/>
</dbReference>
<keyword evidence="2" id="KW-0808">Transferase</keyword>
<dbReference type="PROSITE" id="PS50994">
    <property type="entry name" value="INTEGRASE"/>
    <property type="match status" value="1"/>
</dbReference>
<dbReference type="CDD" id="cd01647">
    <property type="entry name" value="RT_LTR"/>
    <property type="match status" value="1"/>
</dbReference>
<dbReference type="InterPro" id="IPR041373">
    <property type="entry name" value="RT_RNaseH"/>
</dbReference>
<dbReference type="InterPro" id="IPR043502">
    <property type="entry name" value="DNA/RNA_pol_sf"/>
</dbReference>
<dbReference type="FunFam" id="3.10.10.10:FF:000003">
    <property type="entry name" value="Retrovirus-related Pol polyprotein from transposon 297-like Protein"/>
    <property type="match status" value="1"/>
</dbReference>
<dbReference type="Gene3D" id="3.30.70.270">
    <property type="match status" value="2"/>
</dbReference>
<sequence>MNDIRGPGELNFESTNLSEAWAKWKRSMQYYLVATCKDRSEDEKVAIFMCMIGRQGQDIRDTFELDEDKDGEEIVTVEILIQKFEQYCKPRKNLIVERHRFLTRNQEQSETIDQYVTELKTLATSCEWGDIKDDLICSRIVSGIVSTRVRERLLREPKLKLTRAIEICQADELSLQQLKLFNNDKEVGAINKTRQPRRKYIPKNNPETRKPRQDRDESKTWKTCTNCGNKHPKQKCPAFGRQCNKCKKFNHYAKMCRSSGKLDAIETKYSKPDETGDDFLFLDTITAAVDETKTQSQNQAEYATLSVNNTEVKLKLDTGAEVNVIPIKTYKALATTTRIQLRKPTVNLVAYNGKPVPVKAVCNLQCKYRGEEYDLEFYISESPSEPVLSIAACKELNLVKFTQELKSELVDGSFSMTTQQVSEDEYSKQIRKEYADVFSGLGRLSRPYHMEVDPMADPVIHPPRKVPHPLRDQLAETLENMVKQGVLQKVDGPSDWVNSMVVVQKKDGSLRICIDPKDLNRALKREHYQLPTIEEITARMPGARYFSTLDARSGYWQIPLDEESSKLTTFNTPFGRFRFTRMPFGIRSAQEVFHKRVHEIFEDIRGVETDIDDILVWGRTLQEHDERLKATLERARECNLKFKLEKCHFRSTSVVYIGHKLTSEGIKPDPQKIEAIVNMPEPHDKKGVQRLLGMVNYVGKFVPNLSEITSPLRELLKNDVSWHWSERHASAFEKIKTILTNTEHGILTYYDVTKPVKLQVDASKSGLGAVLTQSNMPVAYASRSLTPAETRYAQIEKELLAVVFGCNRFYQYIYGKQIIVESDHQPLEAIMKKPLDKSPIRLQRMLLNLQSYDVEIKYKPGKELYLADTLSRAHLSNCKSEEETLDLECQAISMISSLAVSDDKLREIKEETKKDGTMQTLVKFINEGWPSHKDRLPKSLQPLWNYREELTEIEGVVFKSDKIFIPPSLRENVLKKIHQSHMGIERSKQRARELVFWPGINKEIESVVKNCSVCAEYRCSSQKEPMFPHEIPKYPWQIVATDMFFWNGDDYLLVVDYYSRFWEMFKVSNTKSSTIIAKMKTLFARHGVPEVVKSDNGPQYSSGEFTEFAKTWGFRHVTSSPLYPQSNGLAERTVRTAKSILTKARRDHQDPNLAILEHRNTPINDVGSPARLSMGRRLRSSMPSSTDQLLPKTVNPAIVQTRLKQKQAQQKKYYDRSSRPLEHLSEGDDVYVQHEGRWKPAIITSKAGTPRSFNIMTEDGAQYRRNRIHLRKAYDRVSQSSSPEKSTESPSKEEIKVNSPIRNEQLQYQETREDNKEILSSTGETASPVKTRSGRMIRKPTRYRDYV</sequence>
<evidence type="ECO:0000313" key="10">
    <source>
        <dbReference type="Proteomes" id="UP001152795"/>
    </source>
</evidence>
<dbReference type="InterPro" id="IPR012337">
    <property type="entry name" value="RNaseH-like_sf"/>
</dbReference>
<dbReference type="GO" id="GO:0003676">
    <property type="term" value="F:nucleic acid binding"/>
    <property type="evidence" value="ECO:0007669"/>
    <property type="project" value="InterPro"/>
</dbReference>
<protein>
    <recommendedName>
        <fullName evidence="1">RNA-directed DNA polymerase</fullName>
        <ecNumber evidence="1">2.7.7.49</ecNumber>
    </recommendedName>
</protein>
<dbReference type="Pfam" id="PF00665">
    <property type="entry name" value="rve"/>
    <property type="match status" value="1"/>
</dbReference>
<dbReference type="InterPro" id="IPR036397">
    <property type="entry name" value="RNaseH_sf"/>
</dbReference>
<feature type="region of interest" description="Disordered" evidence="8">
    <location>
        <begin position="191"/>
        <end position="220"/>
    </location>
</feature>
<dbReference type="Pfam" id="PF17921">
    <property type="entry name" value="Integrase_H2C2"/>
    <property type="match status" value="1"/>
</dbReference>
<dbReference type="InterPro" id="IPR000477">
    <property type="entry name" value="RT_dom"/>
</dbReference>
<dbReference type="InterPro" id="IPR021109">
    <property type="entry name" value="Peptidase_aspartic_dom_sf"/>
</dbReference>
<evidence type="ECO:0000256" key="7">
    <source>
        <dbReference type="ARBA" id="ARBA00022918"/>
    </source>
</evidence>
<dbReference type="SUPFAM" id="SSF56672">
    <property type="entry name" value="DNA/RNA polymerases"/>
    <property type="match status" value="1"/>
</dbReference>
<accession>A0A7D9EB65</accession>
<keyword evidence="3" id="KW-0548">Nucleotidyltransferase</keyword>
<keyword evidence="4" id="KW-0540">Nuclease</keyword>
<dbReference type="EC" id="2.7.7.49" evidence="1"/>
<dbReference type="FunFam" id="3.30.420.10:FF:000063">
    <property type="entry name" value="Retrovirus-related Pol polyprotein from transposon 297-like Protein"/>
    <property type="match status" value="1"/>
</dbReference>
<dbReference type="InterPro" id="IPR041588">
    <property type="entry name" value="Integrase_H2C2"/>
</dbReference>
<dbReference type="FunFam" id="1.10.340.70:FF:000003">
    <property type="entry name" value="Protein CBG25708"/>
    <property type="match status" value="1"/>
</dbReference>
<dbReference type="SUPFAM" id="SSF53098">
    <property type="entry name" value="Ribonuclease H-like"/>
    <property type="match status" value="1"/>
</dbReference>
<dbReference type="Proteomes" id="UP001152795">
    <property type="component" value="Unassembled WGS sequence"/>
</dbReference>
<dbReference type="Gene3D" id="3.30.420.10">
    <property type="entry name" value="Ribonuclease H-like superfamily/Ribonuclease H"/>
    <property type="match status" value="1"/>
</dbReference>
<dbReference type="EMBL" id="CACRXK020005091">
    <property type="protein sequence ID" value="CAB4005079.1"/>
    <property type="molecule type" value="Genomic_DNA"/>
</dbReference>
<dbReference type="InterPro" id="IPR043128">
    <property type="entry name" value="Rev_trsase/Diguanyl_cyclase"/>
</dbReference>
<evidence type="ECO:0000256" key="4">
    <source>
        <dbReference type="ARBA" id="ARBA00022722"/>
    </source>
</evidence>